<feature type="region of interest" description="Disordered" evidence="3">
    <location>
        <begin position="144"/>
        <end position="190"/>
    </location>
</feature>
<comment type="caution">
    <text evidence="5">The sequence shown here is derived from an EMBL/GenBank/DDBJ whole genome shotgun (WGS) entry which is preliminary data.</text>
</comment>
<dbReference type="InterPro" id="IPR003658">
    <property type="entry name" value="Anti-sigma_ant"/>
</dbReference>
<evidence type="ECO:0000313" key="5">
    <source>
        <dbReference type="EMBL" id="MFC7386798.1"/>
    </source>
</evidence>
<dbReference type="Proteomes" id="UP001596496">
    <property type="component" value="Unassembled WGS sequence"/>
</dbReference>
<dbReference type="Pfam" id="PF01740">
    <property type="entry name" value="STAS"/>
    <property type="match status" value="1"/>
</dbReference>
<evidence type="ECO:0000256" key="1">
    <source>
        <dbReference type="ARBA" id="ARBA00009013"/>
    </source>
</evidence>
<dbReference type="PANTHER" id="PTHR33495">
    <property type="entry name" value="ANTI-SIGMA FACTOR ANTAGONIST TM_1081-RELATED-RELATED"/>
    <property type="match status" value="1"/>
</dbReference>
<evidence type="ECO:0000259" key="4">
    <source>
        <dbReference type="PROSITE" id="PS50801"/>
    </source>
</evidence>
<reference evidence="6" key="1">
    <citation type="journal article" date="2019" name="Int. J. Syst. Evol. Microbiol.">
        <title>The Global Catalogue of Microorganisms (GCM) 10K type strain sequencing project: providing services to taxonomists for standard genome sequencing and annotation.</title>
        <authorList>
            <consortium name="The Broad Institute Genomics Platform"/>
            <consortium name="The Broad Institute Genome Sequencing Center for Infectious Disease"/>
            <person name="Wu L."/>
            <person name="Ma J."/>
        </authorList>
    </citation>
    <scope>NUCLEOTIDE SEQUENCE [LARGE SCALE GENOMIC DNA]</scope>
    <source>
        <strain evidence="6">CECT 7649</strain>
    </source>
</reference>
<dbReference type="Gene3D" id="3.30.750.24">
    <property type="entry name" value="STAS domain"/>
    <property type="match status" value="1"/>
</dbReference>
<dbReference type="RefSeq" id="WP_380830518.1">
    <property type="nucleotide sequence ID" value="NZ_JBHTCG010000030.1"/>
</dbReference>
<comment type="similarity">
    <text evidence="1 2">Belongs to the anti-sigma-factor antagonist family.</text>
</comment>
<dbReference type="CDD" id="cd07043">
    <property type="entry name" value="STAS_anti-anti-sigma_factors"/>
    <property type="match status" value="1"/>
</dbReference>
<evidence type="ECO:0000313" key="6">
    <source>
        <dbReference type="Proteomes" id="UP001596496"/>
    </source>
</evidence>
<keyword evidence="6" id="KW-1185">Reference proteome</keyword>
<protein>
    <recommendedName>
        <fullName evidence="2">Anti-sigma factor antagonist</fullName>
    </recommendedName>
</protein>
<accession>A0ABW2PGG7</accession>
<dbReference type="EMBL" id="JBHTCG010000030">
    <property type="protein sequence ID" value="MFC7386798.1"/>
    <property type="molecule type" value="Genomic_DNA"/>
</dbReference>
<gene>
    <name evidence="5" type="ORF">ACFQSB_31630</name>
</gene>
<dbReference type="InterPro" id="IPR002645">
    <property type="entry name" value="STAS_dom"/>
</dbReference>
<dbReference type="PANTHER" id="PTHR33495:SF2">
    <property type="entry name" value="ANTI-SIGMA FACTOR ANTAGONIST TM_1081-RELATED"/>
    <property type="match status" value="1"/>
</dbReference>
<dbReference type="NCBIfam" id="TIGR00377">
    <property type="entry name" value="ant_ant_sig"/>
    <property type="match status" value="1"/>
</dbReference>
<dbReference type="SUPFAM" id="SSF52091">
    <property type="entry name" value="SpoIIaa-like"/>
    <property type="match status" value="1"/>
</dbReference>
<organism evidence="5 6">
    <name type="scientific">Sphaerisporangium rhizosphaerae</name>
    <dbReference type="NCBI Taxonomy" id="2269375"/>
    <lineage>
        <taxon>Bacteria</taxon>
        <taxon>Bacillati</taxon>
        <taxon>Actinomycetota</taxon>
        <taxon>Actinomycetes</taxon>
        <taxon>Streptosporangiales</taxon>
        <taxon>Streptosporangiaceae</taxon>
        <taxon>Sphaerisporangium</taxon>
    </lineage>
</organism>
<name>A0ABW2PGG7_9ACTN</name>
<feature type="compositionally biased region" description="Pro residues" evidence="3">
    <location>
        <begin position="176"/>
        <end position="190"/>
    </location>
</feature>
<evidence type="ECO:0000256" key="3">
    <source>
        <dbReference type="SAM" id="MobiDB-lite"/>
    </source>
</evidence>
<evidence type="ECO:0000256" key="2">
    <source>
        <dbReference type="RuleBase" id="RU003749"/>
    </source>
</evidence>
<proteinExistence type="inferred from homology"/>
<feature type="domain" description="STAS" evidence="4">
    <location>
        <begin position="1"/>
        <end position="109"/>
    </location>
</feature>
<dbReference type="InterPro" id="IPR036513">
    <property type="entry name" value="STAS_dom_sf"/>
</dbReference>
<dbReference type="PROSITE" id="PS50801">
    <property type="entry name" value="STAS"/>
    <property type="match status" value="1"/>
</dbReference>
<sequence>MFSRVGNSAIVVEAQGELDYRSAVILRDELGRAWSMPGVTAVILDVAAVTFCDSVGLSELIAALHHSQAAGQGFMLSGVQGTLLRVLTITGLRAAFDTYESVDDAMLRVSPSGAGAMEPLDPLGLAGATGPHLGGAVPMDAIGPGQADDVLTSVSGAGQGDDASTVAGVLQQADDLPPPDSASPIPPPPT</sequence>